<proteinExistence type="predicted"/>
<feature type="region of interest" description="Disordered" evidence="4">
    <location>
        <begin position="1"/>
        <end position="36"/>
    </location>
</feature>
<feature type="region of interest" description="Disordered" evidence="4">
    <location>
        <begin position="361"/>
        <end position="395"/>
    </location>
</feature>
<name>A0A229XCN4_9EURO</name>
<evidence type="ECO:0000313" key="5">
    <source>
        <dbReference type="EMBL" id="RLL96472.1"/>
    </source>
</evidence>
<organism evidence="5 6">
    <name type="scientific">Aspergillus turcosus</name>
    <dbReference type="NCBI Taxonomy" id="1245748"/>
    <lineage>
        <taxon>Eukaryota</taxon>
        <taxon>Fungi</taxon>
        <taxon>Dikarya</taxon>
        <taxon>Ascomycota</taxon>
        <taxon>Pezizomycotina</taxon>
        <taxon>Eurotiomycetes</taxon>
        <taxon>Eurotiomycetidae</taxon>
        <taxon>Eurotiales</taxon>
        <taxon>Aspergillaceae</taxon>
        <taxon>Aspergillus</taxon>
        <taxon>Aspergillus subgen. Fumigati</taxon>
    </lineage>
</organism>
<dbReference type="PROSITE" id="PS00678">
    <property type="entry name" value="WD_REPEATS_1"/>
    <property type="match status" value="1"/>
</dbReference>
<dbReference type="FunFam" id="2.130.10.10:FF:001034">
    <property type="entry name" value="WD repeat protein"/>
    <property type="match status" value="1"/>
</dbReference>
<dbReference type="PANTHER" id="PTHR19848:SF8">
    <property type="entry name" value="F-BOX AND WD REPEAT DOMAIN CONTAINING 7"/>
    <property type="match status" value="1"/>
</dbReference>
<reference evidence="5 6" key="1">
    <citation type="submission" date="2018-08" db="EMBL/GenBank/DDBJ databases">
        <title>Draft genome sequences of two Aspergillus turcosus clinical strains isolated from bronchoalveolar lavage fluid: one azole-susceptible and the other azole-resistant.</title>
        <authorList>
            <person name="Parent-Michaud M."/>
            <person name="Dufresne P.J."/>
            <person name="Fournier E."/>
            <person name="Martineau C."/>
            <person name="Moreira S."/>
            <person name="Perkins V."/>
            <person name="De Repentigny L."/>
            <person name="Dufresne S.F."/>
        </authorList>
    </citation>
    <scope>NUCLEOTIDE SEQUENCE [LARGE SCALE GENOMIC DNA]</scope>
    <source>
        <strain evidence="5">HMR AF 1038</strain>
    </source>
</reference>
<dbReference type="PROSITE" id="PS50294">
    <property type="entry name" value="WD_REPEATS_REGION"/>
    <property type="match status" value="1"/>
</dbReference>
<dbReference type="OrthoDB" id="6262491at2759"/>
<dbReference type="AlphaFoldDB" id="A0A229XCN4"/>
<feature type="compositionally biased region" description="Acidic residues" evidence="4">
    <location>
        <begin position="368"/>
        <end position="395"/>
    </location>
</feature>
<dbReference type="EMBL" id="NIDN02000109">
    <property type="protein sequence ID" value="RLL96472.1"/>
    <property type="molecule type" value="Genomic_DNA"/>
</dbReference>
<dbReference type="FunFam" id="2.130.10.10:FF:001196">
    <property type="entry name" value="WD repeat protein (AFU_orthologue AFUA_1G12380)"/>
    <property type="match status" value="1"/>
</dbReference>
<dbReference type="PROSITE" id="PS50082">
    <property type="entry name" value="WD_REPEATS_2"/>
    <property type="match status" value="3"/>
</dbReference>
<keyword evidence="1 3" id="KW-0853">WD repeat</keyword>
<evidence type="ECO:0000256" key="3">
    <source>
        <dbReference type="PROSITE-ProRule" id="PRU00221"/>
    </source>
</evidence>
<feature type="compositionally biased region" description="Basic and acidic residues" evidence="4">
    <location>
        <begin position="1"/>
        <end position="10"/>
    </location>
</feature>
<dbReference type="Pfam" id="PF00400">
    <property type="entry name" value="WD40"/>
    <property type="match status" value="5"/>
</dbReference>
<dbReference type="InterPro" id="IPR001680">
    <property type="entry name" value="WD40_rpt"/>
</dbReference>
<keyword evidence="2" id="KW-0677">Repeat</keyword>
<protein>
    <submittedName>
        <fullName evidence="5">Uncharacterized protein</fullName>
    </submittedName>
</protein>
<dbReference type="STRING" id="1245748.A0A229XCN4"/>
<accession>A0A229XCN4</accession>
<gene>
    <name evidence="5" type="ORF">CFD26_101585</name>
</gene>
<dbReference type="SUPFAM" id="SSF50998">
    <property type="entry name" value="Quinoprotein alcohol dehydrogenase-like"/>
    <property type="match status" value="1"/>
</dbReference>
<comment type="caution">
    <text evidence="5">The sequence shown here is derived from an EMBL/GenBank/DDBJ whole genome shotgun (WGS) entry which is preliminary data.</text>
</comment>
<dbReference type="InterPro" id="IPR015943">
    <property type="entry name" value="WD40/YVTN_repeat-like_dom_sf"/>
</dbReference>
<evidence type="ECO:0000256" key="2">
    <source>
        <dbReference type="ARBA" id="ARBA00022737"/>
    </source>
</evidence>
<dbReference type="InterPro" id="IPR011047">
    <property type="entry name" value="Quinoprotein_ADH-like_sf"/>
</dbReference>
<dbReference type="Gene3D" id="2.130.10.10">
    <property type="entry name" value="YVTN repeat-like/Quinoprotein amine dehydrogenase"/>
    <property type="match status" value="2"/>
</dbReference>
<feature type="repeat" description="WD" evidence="3">
    <location>
        <begin position="77"/>
        <end position="118"/>
    </location>
</feature>
<dbReference type="SMART" id="SM00320">
    <property type="entry name" value="WD40"/>
    <property type="match status" value="6"/>
</dbReference>
<evidence type="ECO:0000256" key="1">
    <source>
        <dbReference type="ARBA" id="ARBA00022574"/>
    </source>
</evidence>
<feature type="repeat" description="WD" evidence="3">
    <location>
        <begin position="257"/>
        <end position="298"/>
    </location>
</feature>
<keyword evidence="6" id="KW-1185">Reference proteome</keyword>
<feature type="repeat" description="WD" evidence="3">
    <location>
        <begin position="119"/>
        <end position="162"/>
    </location>
</feature>
<sequence>MSRSTHRDDFFQTSAALEEQKRKDAKSRNTNGNPIRSQSKILAIAADPVNPGSVFVAQSTGTVRKIILETGETAAVFKGPTAPVTSICFSPGGKLLFAGCWDKTVWSWDVASGQPQHRYEGHTDFVRSVITSSLRGQDLLVSGGADAQILVFDIASGKRLYTLKGHAKGVQDLTIDPTSLEPESKSLVIFSAGSDREIRWFDITSGSQDLTAMDPLLAHDTSVYKLFFDSDGDLWTASADKTAKCLVREDGWKANLTLSHPDFVRDVVVYEQGGWVITACRDEEIRVWNRSVSRRLLKRDMSSVTNLYNQQTGQLYHTFSGHFEEVTGLVLIGSTVVSVSIDATIRQWSLRPDDLRAAVEAAKKTKAEEEESEQNPESMLTEEEERELAELMNED</sequence>
<dbReference type="CDD" id="cd00200">
    <property type="entry name" value="WD40"/>
    <property type="match status" value="1"/>
</dbReference>
<evidence type="ECO:0000313" key="6">
    <source>
        <dbReference type="Proteomes" id="UP000215289"/>
    </source>
</evidence>
<dbReference type="InterPro" id="IPR019775">
    <property type="entry name" value="WD40_repeat_CS"/>
</dbReference>
<dbReference type="Proteomes" id="UP000215289">
    <property type="component" value="Unassembled WGS sequence"/>
</dbReference>
<dbReference type="PANTHER" id="PTHR19848">
    <property type="entry name" value="WD40 REPEAT PROTEIN"/>
    <property type="match status" value="1"/>
</dbReference>
<evidence type="ECO:0000256" key="4">
    <source>
        <dbReference type="SAM" id="MobiDB-lite"/>
    </source>
</evidence>